<gene>
    <name evidence="1" type="ORF">LCGC14_0664310</name>
</gene>
<organism evidence="1">
    <name type="scientific">marine sediment metagenome</name>
    <dbReference type="NCBI Taxonomy" id="412755"/>
    <lineage>
        <taxon>unclassified sequences</taxon>
        <taxon>metagenomes</taxon>
        <taxon>ecological metagenomes</taxon>
    </lineage>
</organism>
<dbReference type="EMBL" id="LAZR01001283">
    <property type="protein sequence ID" value="KKN47325.1"/>
    <property type="molecule type" value="Genomic_DNA"/>
</dbReference>
<accession>A0A0F9QSU9</accession>
<evidence type="ECO:0000313" key="1">
    <source>
        <dbReference type="EMBL" id="KKN47325.1"/>
    </source>
</evidence>
<comment type="caution">
    <text evidence="1">The sequence shown here is derived from an EMBL/GenBank/DDBJ whole genome shotgun (WGS) entry which is preliminary data.</text>
</comment>
<protein>
    <submittedName>
        <fullName evidence="1">Uncharacterized protein</fullName>
    </submittedName>
</protein>
<sequence>MKTKDKGLAYWKGRKLDAQEACRQAKEHYRLMLQCVTHATRQVNKMADREEEAALEACTEQEKQLFCIVCFMTRCEQNGGVMAKSPQYLKEKLLLLFDPVLCWQTTDIINRGKVLAWFEHWSQPKLYGLACVLHAAYNE</sequence>
<reference evidence="1" key="1">
    <citation type="journal article" date="2015" name="Nature">
        <title>Complex archaea that bridge the gap between prokaryotes and eukaryotes.</title>
        <authorList>
            <person name="Spang A."/>
            <person name="Saw J.H."/>
            <person name="Jorgensen S.L."/>
            <person name="Zaremba-Niedzwiedzka K."/>
            <person name="Martijn J."/>
            <person name="Lind A.E."/>
            <person name="van Eijk R."/>
            <person name="Schleper C."/>
            <person name="Guy L."/>
            <person name="Ettema T.J."/>
        </authorList>
    </citation>
    <scope>NUCLEOTIDE SEQUENCE</scope>
</reference>
<dbReference type="AlphaFoldDB" id="A0A0F9QSU9"/>
<name>A0A0F9QSU9_9ZZZZ</name>
<proteinExistence type="predicted"/>